<dbReference type="CDD" id="cd07572">
    <property type="entry name" value="nit"/>
    <property type="match status" value="1"/>
</dbReference>
<dbReference type="InterPro" id="IPR045254">
    <property type="entry name" value="Nit1/2_C-N_Hydrolase"/>
</dbReference>
<feature type="domain" description="CN hydrolase" evidence="3">
    <location>
        <begin position="6"/>
        <end position="251"/>
    </location>
</feature>
<proteinExistence type="inferred from homology"/>
<dbReference type="STRING" id="64971.SAMN05421831_10787"/>
<organism evidence="4 5">
    <name type="scientific">Allopseudospirillum japonicum</name>
    <dbReference type="NCBI Taxonomy" id="64971"/>
    <lineage>
        <taxon>Bacteria</taxon>
        <taxon>Pseudomonadati</taxon>
        <taxon>Pseudomonadota</taxon>
        <taxon>Gammaproteobacteria</taxon>
        <taxon>Oceanospirillales</taxon>
        <taxon>Oceanospirillaceae</taxon>
        <taxon>Allopseudospirillum</taxon>
    </lineage>
</organism>
<comment type="similarity">
    <text evidence="1">Belongs to the carbon-nitrogen hydrolase superfamily. NIT1/NIT2 family.</text>
</comment>
<evidence type="ECO:0000313" key="4">
    <source>
        <dbReference type="EMBL" id="SEI68166.1"/>
    </source>
</evidence>
<dbReference type="AlphaFoldDB" id="A0A1H6SMK4"/>
<dbReference type="Proteomes" id="UP000242999">
    <property type="component" value="Unassembled WGS sequence"/>
</dbReference>
<dbReference type="SUPFAM" id="SSF56317">
    <property type="entry name" value="Carbon-nitrogen hydrolase"/>
    <property type="match status" value="1"/>
</dbReference>
<evidence type="ECO:0000313" key="5">
    <source>
        <dbReference type="Proteomes" id="UP000242999"/>
    </source>
</evidence>
<dbReference type="RefSeq" id="WP_218139010.1">
    <property type="nucleotide sequence ID" value="NZ_FNYH01000007.1"/>
</dbReference>
<sequence>MLTQVVKVASVQMTSSADLEQNLHMAEQGVRQAAAQGADLVALPEYFPLLHPDEQAKQQIAEVYQQGPIQTRLSQLAAELGIYLVAGSLPLISEQAGKVYNTCLVFDPQGVCIHHYHKMHLFSYQGKNETYDEGRSICAGDQVQALDLPWGRVGIGICYDLRFPEFFRQLQDIDLWIIPAAFTVPTGRAHWHLLLRARAVENQAYVLAAAQTGCHAGGRLTYGHSMLVDPWGEILAELAEEPNILLAEIQPQRLQEVRQQLPALTHRRLRE</sequence>
<name>A0A1H6SMK4_9GAMM</name>
<reference evidence="5" key="1">
    <citation type="submission" date="2016-10" db="EMBL/GenBank/DDBJ databases">
        <authorList>
            <person name="Varghese N."/>
            <person name="Submissions S."/>
        </authorList>
    </citation>
    <scope>NUCLEOTIDE SEQUENCE [LARGE SCALE GENOMIC DNA]</scope>
    <source>
        <strain evidence="5">DSM 7165</strain>
    </source>
</reference>
<keyword evidence="5" id="KW-1185">Reference proteome</keyword>
<dbReference type="PANTHER" id="PTHR23088">
    <property type="entry name" value="NITRILASE-RELATED"/>
    <property type="match status" value="1"/>
</dbReference>
<evidence type="ECO:0000256" key="1">
    <source>
        <dbReference type="ARBA" id="ARBA00010613"/>
    </source>
</evidence>
<accession>A0A1H6SMK4</accession>
<gene>
    <name evidence="4" type="ORF">SAMN05421831_10787</name>
</gene>
<dbReference type="PROSITE" id="PS01227">
    <property type="entry name" value="UPF0012"/>
    <property type="match status" value="1"/>
</dbReference>
<keyword evidence="2" id="KW-0378">Hydrolase</keyword>
<evidence type="ECO:0000259" key="3">
    <source>
        <dbReference type="PROSITE" id="PS50263"/>
    </source>
</evidence>
<dbReference type="InterPro" id="IPR036526">
    <property type="entry name" value="C-N_Hydrolase_sf"/>
</dbReference>
<dbReference type="InterPro" id="IPR003010">
    <property type="entry name" value="C-N_Hydrolase"/>
</dbReference>
<dbReference type="GO" id="GO:0016811">
    <property type="term" value="F:hydrolase activity, acting on carbon-nitrogen (but not peptide) bonds, in linear amides"/>
    <property type="evidence" value="ECO:0007669"/>
    <property type="project" value="InterPro"/>
</dbReference>
<dbReference type="InterPro" id="IPR001110">
    <property type="entry name" value="UPF0012_CS"/>
</dbReference>
<dbReference type="EMBL" id="FNYH01000007">
    <property type="protein sequence ID" value="SEI68166.1"/>
    <property type="molecule type" value="Genomic_DNA"/>
</dbReference>
<dbReference type="Gene3D" id="3.60.110.10">
    <property type="entry name" value="Carbon-nitrogen hydrolase"/>
    <property type="match status" value="1"/>
</dbReference>
<protein>
    <submittedName>
        <fullName evidence="4">Nitrilase</fullName>
    </submittedName>
</protein>
<dbReference type="PROSITE" id="PS50263">
    <property type="entry name" value="CN_HYDROLASE"/>
    <property type="match status" value="1"/>
</dbReference>
<dbReference type="PANTHER" id="PTHR23088:SF27">
    <property type="entry name" value="DEAMINATED GLUTATHIONE AMIDASE"/>
    <property type="match status" value="1"/>
</dbReference>
<dbReference type="Pfam" id="PF00795">
    <property type="entry name" value="CN_hydrolase"/>
    <property type="match status" value="1"/>
</dbReference>
<evidence type="ECO:0000256" key="2">
    <source>
        <dbReference type="ARBA" id="ARBA00022801"/>
    </source>
</evidence>